<feature type="transmembrane region" description="Helical" evidence="1">
    <location>
        <begin position="57"/>
        <end position="81"/>
    </location>
</feature>
<feature type="transmembrane region" description="Helical" evidence="1">
    <location>
        <begin position="215"/>
        <end position="234"/>
    </location>
</feature>
<keyword evidence="1" id="KW-0812">Transmembrane</keyword>
<feature type="transmembrane region" description="Helical" evidence="1">
    <location>
        <begin position="93"/>
        <end position="115"/>
    </location>
</feature>
<accession>A0ABM8AVY5</accession>
<proteinExistence type="predicted"/>
<organism evidence="2 3">
    <name type="scientific">Pseudodesulfovibrio portus</name>
    <dbReference type="NCBI Taxonomy" id="231439"/>
    <lineage>
        <taxon>Bacteria</taxon>
        <taxon>Pseudomonadati</taxon>
        <taxon>Thermodesulfobacteriota</taxon>
        <taxon>Desulfovibrionia</taxon>
        <taxon>Desulfovibrionales</taxon>
        <taxon>Desulfovibrionaceae</taxon>
    </lineage>
</organism>
<feature type="transmembrane region" description="Helical" evidence="1">
    <location>
        <begin position="283"/>
        <end position="305"/>
    </location>
</feature>
<dbReference type="EMBL" id="AP026708">
    <property type="protein sequence ID" value="BDQ35619.1"/>
    <property type="molecule type" value="Genomic_DNA"/>
</dbReference>
<keyword evidence="3" id="KW-1185">Reference proteome</keyword>
<protein>
    <submittedName>
        <fullName evidence="2">Uncharacterized protein</fullName>
    </submittedName>
</protein>
<gene>
    <name evidence="2" type="ORF">JCM14722_31610</name>
</gene>
<feature type="transmembrane region" description="Helical" evidence="1">
    <location>
        <begin position="127"/>
        <end position="151"/>
    </location>
</feature>
<evidence type="ECO:0000256" key="1">
    <source>
        <dbReference type="SAM" id="Phobius"/>
    </source>
</evidence>
<keyword evidence="1" id="KW-1133">Transmembrane helix</keyword>
<name>A0ABM8AVY5_9BACT</name>
<reference evidence="2" key="1">
    <citation type="submission" date="2022-08" db="EMBL/GenBank/DDBJ databases">
        <title>Genome Sequence of the sulphate-reducing bacterium, Pseudodesulfovibrio portus JCM14722.</title>
        <authorList>
            <person name="Kondo R."/>
            <person name="Kataoka T."/>
        </authorList>
    </citation>
    <scope>NUCLEOTIDE SEQUENCE</scope>
    <source>
        <strain evidence="2">JCM 14722</strain>
    </source>
</reference>
<feature type="transmembrane region" description="Helical" evidence="1">
    <location>
        <begin position="12"/>
        <end position="36"/>
    </location>
</feature>
<sequence length="308" mass="33243">MDLQETLKMIGLMLAPAFFSLLGMGALGSPAVAVLGELSAKTNKKVFFDKYGQQTGSLGLILLAFLVVIYGVGIGISLYRYPRLIEQSLNPASPFFTGAVLLAVFAVAALIYFLTWKSMRQAKAPHIILGLIAALSAIGAVAVVTPAKLFFNLSQGSPSQEALATASAMALPLSAMYGVLVLAAAASLSLAYLVIRRNKDDFGRDYYSFAMKLAARWSMLPMIGFMACQGWLYARLPENIQLIILGTPLAYVWAGVVILGAVNVGLWILIARNESPLRMKGPAFLSVFIFWAMHALNATLFVNFMTML</sequence>
<evidence type="ECO:0000313" key="2">
    <source>
        <dbReference type="EMBL" id="BDQ35619.1"/>
    </source>
</evidence>
<feature type="transmembrane region" description="Helical" evidence="1">
    <location>
        <begin position="171"/>
        <end position="195"/>
    </location>
</feature>
<dbReference type="RefSeq" id="WP_264982513.1">
    <property type="nucleotide sequence ID" value="NZ_AP026708.1"/>
</dbReference>
<keyword evidence="1" id="KW-0472">Membrane</keyword>
<evidence type="ECO:0000313" key="3">
    <source>
        <dbReference type="Proteomes" id="UP001061361"/>
    </source>
</evidence>
<dbReference type="Proteomes" id="UP001061361">
    <property type="component" value="Chromosome"/>
</dbReference>
<feature type="transmembrane region" description="Helical" evidence="1">
    <location>
        <begin position="240"/>
        <end position="271"/>
    </location>
</feature>